<evidence type="ECO:0000313" key="12">
    <source>
        <dbReference type="Proteomes" id="UP000614601"/>
    </source>
</evidence>
<keyword evidence="5 9" id="KW-0653">Protein transport</keyword>
<gene>
    <name evidence="11" type="ORF">BOKJ2_LOCUS1967</name>
</gene>
<dbReference type="Proteomes" id="UP000783686">
    <property type="component" value="Unassembled WGS sequence"/>
</dbReference>
<keyword evidence="4 9" id="KW-0812">Transmembrane</keyword>
<dbReference type="AlphaFoldDB" id="A0A811JUW6"/>
<evidence type="ECO:0000313" key="11">
    <source>
        <dbReference type="EMBL" id="CAD5207283.1"/>
    </source>
</evidence>
<feature type="transmembrane region" description="Helical" evidence="9">
    <location>
        <begin position="67"/>
        <end position="89"/>
    </location>
</feature>
<protein>
    <recommendedName>
        <fullName evidence="9">Vesicle transport protein</fullName>
    </recommendedName>
</protein>
<dbReference type="OrthoDB" id="73614at2759"/>
<keyword evidence="7 9" id="KW-0472">Membrane</keyword>
<reference evidence="11" key="1">
    <citation type="submission" date="2020-09" db="EMBL/GenBank/DDBJ databases">
        <authorList>
            <person name="Kikuchi T."/>
        </authorList>
    </citation>
    <scope>NUCLEOTIDE SEQUENCE</scope>
    <source>
        <strain evidence="11">SH1</strain>
    </source>
</reference>
<comment type="subcellular location">
    <subcellularLocation>
        <location evidence="2 9">Membrane</location>
        <topology evidence="2 9">Multi-pass membrane protein</topology>
    </subcellularLocation>
</comment>
<comment type="function">
    <text evidence="1 9">May be involved in fusion of retrograde transport vesicles derived from an endocytic compartment with the Golgi complex.</text>
</comment>
<accession>A0A811JUW6</accession>
<dbReference type="InterPro" id="IPR007305">
    <property type="entry name" value="Vesicle_transpt_Got1/SFT2"/>
</dbReference>
<dbReference type="Pfam" id="PF04178">
    <property type="entry name" value="Got1"/>
    <property type="match status" value="1"/>
</dbReference>
<keyword evidence="12" id="KW-1185">Reference proteome</keyword>
<name>A0A811JUW6_9BILA</name>
<keyword evidence="3 9" id="KW-0813">Transport</keyword>
<comment type="caution">
    <text evidence="11">The sequence shown here is derived from an EMBL/GenBank/DDBJ whole genome shotgun (WGS) entry which is preliminary data.</text>
</comment>
<evidence type="ECO:0000256" key="1">
    <source>
        <dbReference type="ARBA" id="ARBA00003566"/>
    </source>
</evidence>
<sequence>MFDRVRSQSTSRDAEAPGVQSVEGDSQRITDLSWELRVYCFIGCFVLSMVCSLLGSPFVFAGKLTEFAVMVSLGSMISIGGTFFLSGPLNQLKKMFEPTRLVATLIYILMIILTLITGLLLRNGVLAVICILGQYLSMGWYSLSYIPYAREVLWSFFNRCF</sequence>
<evidence type="ECO:0000256" key="10">
    <source>
        <dbReference type="SAM" id="MobiDB-lite"/>
    </source>
</evidence>
<keyword evidence="6 9" id="KW-1133">Transmembrane helix</keyword>
<evidence type="ECO:0000256" key="4">
    <source>
        <dbReference type="ARBA" id="ARBA00022692"/>
    </source>
</evidence>
<evidence type="ECO:0000256" key="3">
    <source>
        <dbReference type="ARBA" id="ARBA00022448"/>
    </source>
</evidence>
<feature type="transmembrane region" description="Helical" evidence="9">
    <location>
        <begin position="126"/>
        <end position="146"/>
    </location>
</feature>
<dbReference type="GO" id="GO:0016020">
    <property type="term" value="C:membrane"/>
    <property type="evidence" value="ECO:0007669"/>
    <property type="project" value="UniProtKB-SubCell"/>
</dbReference>
<dbReference type="Proteomes" id="UP000614601">
    <property type="component" value="Unassembled WGS sequence"/>
</dbReference>
<evidence type="ECO:0000256" key="2">
    <source>
        <dbReference type="ARBA" id="ARBA00004141"/>
    </source>
</evidence>
<evidence type="ECO:0000256" key="8">
    <source>
        <dbReference type="ARBA" id="ARBA00025800"/>
    </source>
</evidence>
<feature type="region of interest" description="Disordered" evidence="10">
    <location>
        <begin position="1"/>
        <end position="22"/>
    </location>
</feature>
<dbReference type="GO" id="GO:0016192">
    <property type="term" value="P:vesicle-mediated transport"/>
    <property type="evidence" value="ECO:0007669"/>
    <property type="project" value="InterPro"/>
</dbReference>
<dbReference type="EMBL" id="CAJFDH010000001">
    <property type="protein sequence ID" value="CAD5207283.1"/>
    <property type="molecule type" value="Genomic_DNA"/>
</dbReference>
<evidence type="ECO:0000256" key="6">
    <source>
        <dbReference type="ARBA" id="ARBA00022989"/>
    </source>
</evidence>
<dbReference type="GO" id="GO:0012505">
    <property type="term" value="C:endomembrane system"/>
    <property type="evidence" value="ECO:0007669"/>
    <property type="project" value="UniProtKB-ARBA"/>
</dbReference>
<proteinExistence type="inferred from homology"/>
<comment type="similarity">
    <text evidence="8 9">Belongs to the SFT2 family.</text>
</comment>
<evidence type="ECO:0000256" key="9">
    <source>
        <dbReference type="RuleBase" id="RU363111"/>
    </source>
</evidence>
<organism evidence="11 12">
    <name type="scientific">Bursaphelenchus okinawaensis</name>
    <dbReference type="NCBI Taxonomy" id="465554"/>
    <lineage>
        <taxon>Eukaryota</taxon>
        <taxon>Metazoa</taxon>
        <taxon>Ecdysozoa</taxon>
        <taxon>Nematoda</taxon>
        <taxon>Chromadorea</taxon>
        <taxon>Rhabditida</taxon>
        <taxon>Tylenchina</taxon>
        <taxon>Tylenchomorpha</taxon>
        <taxon>Aphelenchoidea</taxon>
        <taxon>Aphelenchoididae</taxon>
        <taxon>Bursaphelenchus</taxon>
    </lineage>
</organism>
<dbReference type="GO" id="GO:0005737">
    <property type="term" value="C:cytoplasm"/>
    <property type="evidence" value="ECO:0007669"/>
    <property type="project" value="UniProtKB-ARBA"/>
</dbReference>
<evidence type="ECO:0000256" key="5">
    <source>
        <dbReference type="ARBA" id="ARBA00022927"/>
    </source>
</evidence>
<dbReference type="InterPro" id="IPR011691">
    <property type="entry name" value="Vesicle_transpt_SFT2"/>
</dbReference>
<dbReference type="GO" id="GO:0015031">
    <property type="term" value="P:protein transport"/>
    <property type="evidence" value="ECO:0007669"/>
    <property type="project" value="UniProtKB-KW"/>
</dbReference>
<dbReference type="PANTHER" id="PTHR23137">
    <property type="entry name" value="VESICLE TRANSPORT PROTEIN-RELATED"/>
    <property type="match status" value="1"/>
</dbReference>
<feature type="transmembrane region" description="Helical" evidence="9">
    <location>
        <begin position="101"/>
        <end position="120"/>
    </location>
</feature>
<dbReference type="EMBL" id="CAJFCW020000001">
    <property type="protein sequence ID" value="CAG9085071.1"/>
    <property type="molecule type" value="Genomic_DNA"/>
</dbReference>
<dbReference type="PANTHER" id="PTHR23137:SF6">
    <property type="entry name" value="VESICLE TRANSPORT PROTEIN"/>
    <property type="match status" value="1"/>
</dbReference>
<feature type="transmembrane region" description="Helical" evidence="9">
    <location>
        <begin position="38"/>
        <end position="61"/>
    </location>
</feature>
<evidence type="ECO:0000256" key="7">
    <source>
        <dbReference type="ARBA" id="ARBA00023136"/>
    </source>
</evidence>